<dbReference type="GO" id="GO:0016655">
    <property type="term" value="F:oxidoreductase activity, acting on NAD(P)H, quinone or similar compound as acceptor"/>
    <property type="evidence" value="ECO:0007669"/>
    <property type="project" value="TreeGrafter"/>
</dbReference>
<dbReference type="RefSeq" id="WP_071080235.1">
    <property type="nucleotide sequence ID" value="NZ_LFKP01000016.1"/>
</dbReference>
<dbReference type="InterPro" id="IPR029039">
    <property type="entry name" value="Flavoprotein-like_sf"/>
</dbReference>
<keyword evidence="5" id="KW-0547">Nucleotide-binding</keyword>
<comment type="caution">
    <text evidence="12">The sequence shown here is derived from an EMBL/GenBank/DDBJ whole genome shotgun (WGS) entry which is preliminary data.</text>
</comment>
<sequence>MHKLTDNLPNVSAAHLDTPTVDKLVPATVATHPPRILLLYGSLRERSFSRLLTLEAERLLQHFGAETRVFDPHGLPMVDSVSPDHPKVQELRELSLWSEGQVWCSPERHGAVTGVFKSQIDWLPLEMGSVRPTQGRTLAVMQVSGGSQSFNAVNGLRVLGRWMRMVTIPNQSSVAKAYQEFDDNDRMKPSPYYDRLVDVMEELYKFTLVVRDRSDYLTSRYSERKESMPAEVHALAEAAMDLETPSK</sequence>
<dbReference type="GO" id="GO:0052873">
    <property type="term" value="F:FMN reductase (NADPH) activity"/>
    <property type="evidence" value="ECO:0007669"/>
    <property type="project" value="UniProtKB-ARBA"/>
</dbReference>
<dbReference type="PANTHER" id="PTHR43590">
    <property type="entry name" value="ARSENIC RESISTANCE PROTEIN ARSH (AFU_ORTHOLOGUE AFUA_5G15030)"/>
    <property type="match status" value="1"/>
</dbReference>
<dbReference type="InterPro" id="IPR014063">
    <property type="entry name" value="Arsenate-R_ArsH"/>
</dbReference>
<keyword evidence="3" id="KW-0285">Flavoprotein</keyword>
<accession>A0A1S1U0J3</accession>
<comment type="subunit">
    <text evidence="2">Homotetramer.</text>
</comment>
<keyword evidence="7" id="KW-0560">Oxidoreductase</keyword>
<evidence type="ECO:0000259" key="11">
    <source>
        <dbReference type="Pfam" id="PF03358"/>
    </source>
</evidence>
<keyword evidence="6" id="KW-0521">NADP</keyword>
<evidence type="ECO:0000313" key="12">
    <source>
        <dbReference type="EMBL" id="OHV93706.1"/>
    </source>
</evidence>
<dbReference type="FunFam" id="3.40.50.360:FF:000027">
    <property type="entry name" value="Arsenical resistance protein ArsH"/>
    <property type="match status" value="1"/>
</dbReference>
<keyword evidence="4" id="KW-0288">FMN</keyword>
<dbReference type="InterPro" id="IPR005025">
    <property type="entry name" value="FMN_Rdtase-like_dom"/>
</dbReference>
<dbReference type="EMBL" id="LFKP01000016">
    <property type="protein sequence ID" value="OHV93706.1"/>
    <property type="molecule type" value="Genomic_DNA"/>
</dbReference>
<evidence type="ECO:0000256" key="4">
    <source>
        <dbReference type="ARBA" id="ARBA00022643"/>
    </source>
</evidence>
<comment type="cofactor">
    <cofactor evidence="1">
        <name>FMN</name>
        <dbReference type="ChEBI" id="CHEBI:58210"/>
    </cofactor>
</comment>
<evidence type="ECO:0000256" key="7">
    <source>
        <dbReference type="ARBA" id="ARBA00023002"/>
    </source>
</evidence>
<evidence type="ECO:0000256" key="9">
    <source>
        <dbReference type="ARBA" id="ARBA00073853"/>
    </source>
</evidence>
<dbReference type="Proteomes" id="UP000179840">
    <property type="component" value="Unassembled WGS sequence"/>
</dbReference>
<name>A0A1S1U0J3_9BURK</name>
<dbReference type="AlphaFoldDB" id="A0A1S1U0J3"/>
<reference evidence="12 13" key="1">
    <citation type="submission" date="2015-06" db="EMBL/GenBank/DDBJ databases">
        <title>Draft genome sequencing of a biphenyl-degrading bacterium, Janthinobacterium lividum MEG1.</title>
        <authorList>
            <person name="Shimodaira J."/>
            <person name="Hatta T."/>
        </authorList>
    </citation>
    <scope>NUCLEOTIDE SEQUENCE [LARGE SCALE GENOMIC DNA]</scope>
    <source>
        <strain evidence="12 13">MEG1</strain>
        <plasmid evidence="12">pMEG01</plasmid>
    </source>
</reference>
<gene>
    <name evidence="12" type="ORF">AKG95_28510</name>
</gene>
<evidence type="ECO:0000256" key="8">
    <source>
        <dbReference type="ARBA" id="ARBA00060727"/>
    </source>
</evidence>
<dbReference type="Pfam" id="PF03358">
    <property type="entry name" value="FMN_red"/>
    <property type="match status" value="1"/>
</dbReference>
<keyword evidence="12" id="KW-0614">Plasmid</keyword>
<feature type="domain" description="NADPH-dependent FMN reductase-like" evidence="11">
    <location>
        <begin position="34"/>
        <end position="178"/>
    </location>
</feature>
<evidence type="ECO:0000256" key="6">
    <source>
        <dbReference type="ARBA" id="ARBA00022857"/>
    </source>
</evidence>
<evidence type="ECO:0000256" key="2">
    <source>
        <dbReference type="ARBA" id="ARBA00011881"/>
    </source>
</evidence>
<evidence type="ECO:0000313" key="13">
    <source>
        <dbReference type="Proteomes" id="UP000179840"/>
    </source>
</evidence>
<dbReference type="SUPFAM" id="SSF52218">
    <property type="entry name" value="Flavoproteins"/>
    <property type="match status" value="1"/>
</dbReference>
<evidence type="ECO:0000256" key="5">
    <source>
        <dbReference type="ARBA" id="ARBA00022741"/>
    </source>
</evidence>
<dbReference type="Gene3D" id="3.40.50.360">
    <property type="match status" value="1"/>
</dbReference>
<comment type="similarity">
    <text evidence="8">Belongs to the ArsH family.</text>
</comment>
<evidence type="ECO:0000256" key="3">
    <source>
        <dbReference type="ARBA" id="ARBA00022630"/>
    </source>
</evidence>
<protein>
    <recommendedName>
        <fullName evidence="9">NADPH-dependent FMN reductase ArsH</fullName>
    </recommendedName>
    <alternativeName>
        <fullName evidence="10">Arsenical resistance operon protein ArsH</fullName>
    </alternativeName>
</protein>
<dbReference type="PANTHER" id="PTHR43590:SF1">
    <property type="entry name" value="ARSENIC RESISTANCE PROTEIN ARSH (AFU_ORTHOLOGUE AFUA_5G15030)"/>
    <property type="match status" value="1"/>
</dbReference>
<evidence type="ECO:0000256" key="1">
    <source>
        <dbReference type="ARBA" id="ARBA00001917"/>
    </source>
</evidence>
<geneLocation type="plasmid" evidence="12">
    <name>pMEG01</name>
</geneLocation>
<dbReference type="GO" id="GO:0000166">
    <property type="term" value="F:nucleotide binding"/>
    <property type="evidence" value="ECO:0007669"/>
    <property type="project" value="UniProtKB-KW"/>
</dbReference>
<organism evidence="12 13">
    <name type="scientific">Janthinobacterium lividum</name>
    <dbReference type="NCBI Taxonomy" id="29581"/>
    <lineage>
        <taxon>Bacteria</taxon>
        <taxon>Pseudomonadati</taxon>
        <taxon>Pseudomonadota</taxon>
        <taxon>Betaproteobacteria</taxon>
        <taxon>Burkholderiales</taxon>
        <taxon>Oxalobacteraceae</taxon>
        <taxon>Janthinobacterium</taxon>
    </lineage>
</organism>
<proteinExistence type="inferred from homology"/>
<evidence type="ECO:0000256" key="10">
    <source>
        <dbReference type="ARBA" id="ARBA00081288"/>
    </source>
</evidence>
<dbReference type="NCBIfam" id="TIGR02690">
    <property type="entry name" value="resist_ArsH"/>
    <property type="match status" value="1"/>
</dbReference>